<dbReference type="EMBL" id="JBHPKH010000006">
    <property type="protein sequence ID" value="MFC1572180.1"/>
    <property type="molecule type" value="Genomic_DNA"/>
</dbReference>
<protein>
    <submittedName>
        <fullName evidence="2">HAD family hydrolase</fullName>
        <ecNumber evidence="2">3.1.3.-</ecNumber>
    </submittedName>
</protein>
<dbReference type="EC" id="3.1.3.-" evidence="2"/>
<dbReference type="NCBIfam" id="TIGR01509">
    <property type="entry name" value="HAD-SF-IA-v3"/>
    <property type="match status" value="1"/>
</dbReference>
<dbReference type="Pfam" id="PF00702">
    <property type="entry name" value="Hydrolase"/>
    <property type="match status" value="1"/>
</dbReference>
<evidence type="ECO:0000313" key="2">
    <source>
        <dbReference type="EMBL" id="MFC1572180.1"/>
    </source>
</evidence>
<dbReference type="NCBIfam" id="TIGR01549">
    <property type="entry name" value="HAD-SF-IA-v1"/>
    <property type="match status" value="1"/>
</dbReference>
<organism evidence="2 3">
    <name type="scientific">Eiseniibacteriota bacterium</name>
    <dbReference type="NCBI Taxonomy" id="2212470"/>
    <lineage>
        <taxon>Bacteria</taxon>
        <taxon>Candidatus Eiseniibacteriota</taxon>
    </lineage>
</organism>
<dbReference type="InterPro" id="IPR023214">
    <property type="entry name" value="HAD_sf"/>
</dbReference>
<dbReference type="PANTHER" id="PTHR43316:SF3">
    <property type="entry name" value="HALOACID DEHALOGENASE, TYPE II (AFU_ORTHOLOGUE AFUA_2G07750)-RELATED"/>
    <property type="match status" value="1"/>
</dbReference>
<reference evidence="2 3" key="1">
    <citation type="submission" date="2024-09" db="EMBL/GenBank/DDBJ databases">
        <authorList>
            <person name="D'Angelo T."/>
        </authorList>
    </citation>
    <scope>NUCLEOTIDE SEQUENCE [LARGE SCALE GENOMIC DNA]</scope>
    <source>
        <strain evidence="2">SAG AM-320-E07</strain>
    </source>
</reference>
<dbReference type="Proteomes" id="UP001593833">
    <property type="component" value="Unassembled WGS sequence"/>
</dbReference>
<proteinExistence type="predicted"/>
<dbReference type="InterPro" id="IPR036412">
    <property type="entry name" value="HAD-like_sf"/>
</dbReference>
<dbReference type="PANTHER" id="PTHR43316">
    <property type="entry name" value="HYDROLASE, HALOACID DELAHOGENASE-RELATED"/>
    <property type="match status" value="1"/>
</dbReference>
<accession>A0ABV6YIM2</accession>
<dbReference type="SUPFAM" id="SSF56784">
    <property type="entry name" value="HAD-like"/>
    <property type="match status" value="1"/>
</dbReference>
<dbReference type="SFLD" id="SFLDG01129">
    <property type="entry name" value="C1.5:_HAD__Beta-PGM__Phosphata"/>
    <property type="match status" value="1"/>
</dbReference>
<dbReference type="SFLD" id="SFLDS00003">
    <property type="entry name" value="Haloacid_Dehalogenase"/>
    <property type="match status" value="1"/>
</dbReference>
<gene>
    <name evidence="2" type="ORF">ACFL6M_01150</name>
</gene>
<dbReference type="InterPro" id="IPR051540">
    <property type="entry name" value="S-2-haloacid_dehalogenase"/>
</dbReference>
<comment type="caution">
    <text evidence="2">The sequence shown here is derived from an EMBL/GenBank/DDBJ whole genome shotgun (WGS) entry which is preliminary data.</text>
</comment>
<sequence length="255" mass="27735">MAPEQEQPKDTCGITRDATSGDHGPLKAVIFDLFHTLITLDSAPPGTSTPEILGVDPAVWTHKVIEESPHHALGAVRDPYESVRMIAHAIDPSISDDKIRAAVEKRPIRFRAALLDIRPEILAGVARLKQTSLKIGLISNAGLDEVEAWDDSPLAPYFDATLVSCHEGIMKPDPEIYLRAAKRLGVEPGDCLFVGDGGSSEHKGARRAGMRTALYLELLKETSPSLAARRPRNTDWVLCSFTDLVDLSVNLAKMA</sequence>
<dbReference type="InterPro" id="IPR006439">
    <property type="entry name" value="HAD-SF_hydro_IA"/>
</dbReference>
<name>A0ABV6YIM2_UNCEI</name>
<evidence type="ECO:0000256" key="1">
    <source>
        <dbReference type="ARBA" id="ARBA00022801"/>
    </source>
</evidence>
<dbReference type="Gene3D" id="3.40.50.1000">
    <property type="entry name" value="HAD superfamily/HAD-like"/>
    <property type="match status" value="1"/>
</dbReference>
<dbReference type="PRINTS" id="PR00413">
    <property type="entry name" value="HADHALOGNASE"/>
</dbReference>
<dbReference type="GO" id="GO:0016787">
    <property type="term" value="F:hydrolase activity"/>
    <property type="evidence" value="ECO:0007669"/>
    <property type="project" value="UniProtKB-KW"/>
</dbReference>
<keyword evidence="3" id="KW-1185">Reference proteome</keyword>
<keyword evidence="1 2" id="KW-0378">Hydrolase</keyword>
<evidence type="ECO:0000313" key="3">
    <source>
        <dbReference type="Proteomes" id="UP001593833"/>
    </source>
</evidence>